<gene>
    <name evidence="1" type="ORF">CH364_01715</name>
</gene>
<accession>A0A2N0AL93</accession>
<dbReference type="RefSeq" id="WP_100741902.1">
    <property type="nucleotide sequence ID" value="NZ_NPDW01000001.1"/>
</dbReference>
<dbReference type="Proteomes" id="UP000232145">
    <property type="component" value="Unassembled WGS sequence"/>
</dbReference>
<name>A0A2N0AL93_9LEPT</name>
<keyword evidence="2" id="KW-1185">Reference proteome</keyword>
<dbReference type="AlphaFoldDB" id="A0A2N0AL93"/>
<proteinExistence type="predicted"/>
<dbReference type="SUPFAM" id="SSF52402">
    <property type="entry name" value="Adenine nucleotide alpha hydrolases-like"/>
    <property type="match status" value="1"/>
</dbReference>
<evidence type="ECO:0000313" key="1">
    <source>
        <dbReference type="EMBL" id="PJZ85017.1"/>
    </source>
</evidence>
<evidence type="ECO:0000313" key="2">
    <source>
        <dbReference type="Proteomes" id="UP000232145"/>
    </source>
</evidence>
<protein>
    <submittedName>
        <fullName evidence="1">Arginosuccinate synthase</fullName>
    </submittedName>
</protein>
<comment type="caution">
    <text evidence="1">The sequence shown here is derived from an EMBL/GenBank/DDBJ whole genome shotgun (WGS) entry which is preliminary data.</text>
</comment>
<dbReference type="EMBL" id="NPDX01000001">
    <property type="protein sequence ID" value="PJZ85017.1"/>
    <property type="molecule type" value="Genomic_DNA"/>
</dbReference>
<dbReference type="OrthoDB" id="332165at2"/>
<dbReference type="InterPro" id="IPR014729">
    <property type="entry name" value="Rossmann-like_a/b/a_fold"/>
</dbReference>
<reference evidence="1 2" key="1">
    <citation type="submission" date="2017-07" db="EMBL/GenBank/DDBJ databases">
        <title>Leptospira spp. isolated from tropical soils.</title>
        <authorList>
            <person name="Thibeaux R."/>
            <person name="Iraola G."/>
            <person name="Ferres I."/>
            <person name="Bierque E."/>
            <person name="Girault D."/>
            <person name="Soupe-Gilbert M.-E."/>
            <person name="Picardeau M."/>
            <person name="Goarant C."/>
        </authorList>
    </citation>
    <scope>NUCLEOTIDE SEQUENCE [LARGE SCALE GENOMIC DNA]</scope>
    <source>
        <strain evidence="1 2">FH2-B-A1</strain>
    </source>
</reference>
<organism evidence="1 2">
    <name type="scientific">Leptospira harrisiae</name>
    <dbReference type="NCBI Taxonomy" id="2023189"/>
    <lineage>
        <taxon>Bacteria</taxon>
        <taxon>Pseudomonadati</taxon>
        <taxon>Spirochaetota</taxon>
        <taxon>Spirochaetia</taxon>
        <taxon>Leptospirales</taxon>
        <taxon>Leptospiraceae</taxon>
        <taxon>Leptospira</taxon>
    </lineage>
</organism>
<sequence length="107" mass="12477">MIPVIPTLISNLFELALSRMGNQLPSLWAKNKTQFLISYSGGKDSSILLLFCQYLKEKYQIPAPILFYLSHGIRSIETEENELFQFLEKTNFSFYFVKKKSQNFLLN</sequence>
<dbReference type="Gene3D" id="3.40.50.620">
    <property type="entry name" value="HUPs"/>
    <property type="match status" value="1"/>
</dbReference>